<name>A0A1I1RZK0_9ACTN</name>
<proteinExistence type="predicted"/>
<sequence length="216" mass="21542">MQPTAGPELPHTRSGPAHWLATALLLAAVTWAASLTGPAGAAAGGAAGPADRRDDGAGTGEEQPEIPVAPPDPEAAEYPLDCGPYEVAVTDRAETDLDRDGRPDTVAVVRCDAGGGTPPNGVYLLTHPAGPGGPEDGAAAGPVVAATLVDPADGMLVDRLETDGATVTVALFGYSGPNVPRAAPDLHGEATWAWRDGGLVIEQGAPPAALGDLRSA</sequence>
<evidence type="ECO:0000313" key="3">
    <source>
        <dbReference type="Proteomes" id="UP000199207"/>
    </source>
</evidence>
<evidence type="ECO:0000313" key="2">
    <source>
        <dbReference type="EMBL" id="SFD39726.1"/>
    </source>
</evidence>
<feature type="region of interest" description="Disordered" evidence="1">
    <location>
        <begin position="38"/>
        <end position="80"/>
    </location>
</feature>
<organism evidence="2 3">
    <name type="scientific">Streptomyces aidingensis</name>
    <dbReference type="NCBI Taxonomy" id="910347"/>
    <lineage>
        <taxon>Bacteria</taxon>
        <taxon>Bacillati</taxon>
        <taxon>Actinomycetota</taxon>
        <taxon>Actinomycetes</taxon>
        <taxon>Kitasatosporales</taxon>
        <taxon>Streptomycetaceae</taxon>
        <taxon>Streptomyces</taxon>
    </lineage>
</organism>
<dbReference type="Proteomes" id="UP000199207">
    <property type="component" value="Unassembled WGS sequence"/>
</dbReference>
<dbReference type="EMBL" id="FOLM01000014">
    <property type="protein sequence ID" value="SFD39726.1"/>
    <property type="molecule type" value="Genomic_DNA"/>
</dbReference>
<keyword evidence="3" id="KW-1185">Reference proteome</keyword>
<protein>
    <submittedName>
        <fullName evidence="2">Uncharacterized protein</fullName>
    </submittedName>
</protein>
<dbReference type="AlphaFoldDB" id="A0A1I1RZK0"/>
<dbReference type="STRING" id="910347.SAMN05421773_114106"/>
<reference evidence="2 3" key="1">
    <citation type="submission" date="2016-10" db="EMBL/GenBank/DDBJ databases">
        <authorList>
            <person name="de Groot N.N."/>
        </authorList>
    </citation>
    <scope>NUCLEOTIDE SEQUENCE [LARGE SCALE GENOMIC DNA]</scope>
    <source>
        <strain evidence="2 3">CGMCC 4.5739</strain>
    </source>
</reference>
<evidence type="ECO:0000256" key="1">
    <source>
        <dbReference type="SAM" id="MobiDB-lite"/>
    </source>
</evidence>
<gene>
    <name evidence="2" type="ORF">SAMN05421773_114106</name>
</gene>
<dbReference type="RefSeq" id="WP_093840725.1">
    <property type="nucleotide sequence ID" value="NZ_FOLM01000014.1"/>
</dbReference>
<dbReference type="OrthoDB" id="4350218at2"/>
<accession>A0A1I1RZK0</accession>